<dbReference type="PANTHER" id="PTHR45708">
    <property type="entry name" value="ENDOCHITINASE"/>
    <property type="match status" value="1"/>
</dbReference>
<dbReference type="STRING" id="218821.SAMN05421837_104269"/>
<keyword evidence="2" id="KW-0378">Hydrolase</keyword>
<dbReference type="EMBL" id="FNUJ01000004">
    <property type="protein sequence ID" value="SEF28677.1"/>
    <property type="molecule type" value="Genomic_DNA"/>
</dbReference>
<reference evidence="3" key="1">
    <citation type="submission" date="2016-10" db="EMBL/GenBank/DDBJ databases">
        <authorList>
            <person name="Varghese N."/>
            <person name="Submissions S."/>
        </authorList>
    </citation>
    <scope>NUCLEOTIDE SEQUENCE [LARGE SCALE GENOMIC DNA]</scope>
    <source>
        <strain evidence="3">DSM 44654</strain>
    </source>
</reference>
<evidence type="ECO:0000313" key="3">
    <source>
        <dbReference type="Proteomes" id="UP000198878"/>
    </source>
</evidence>
<keyword evidence="3" id="KW-1185">Reference proteome</keyword>
<dbReference type="SUPFAM" id="SSF51445">
    <property type="entry name" value="(Trans)glycosidases"/>
    <property type="match status" value="1"/>
</dbReference>
<dbReference type="InterPro" id="IPR050542">
    <property type="entry name" value="Glycosyl_Hydrlase18_Chitinase"/>
</dbReference>
<dbReference type="Pfam" id="PF00704">
    <property type="entry name" value="Glyco_hydro_18"/>
    <property type="match status" value="1"/>
</dbReference>
<protein>
    <submittedName>
        <fullName evidence="2">Glycosyl hydrolases family 18</fullName>
    </submittedName>
</protein>
<dbReference type="InterPro" id="IPR017853">
    <property type="entry name" value="GH"/>
</dbReference>
<proteinExistence type="predicted"/>
<feature type="domain" description="GH18" evidence="1">
    <location>
        <begin position="31"/>
        <end position="301"/>
    </location>
</feature>
<sequence>MVWTMRRIGVAFVALVLMISGAVPTSAAAGRRVVLYYQTIYNGSTYVSPLPLRDAGATDVIVGAIHLDTNSVVHLNDDPPNAAKFTRMWQDLATLRSQGVHVLAFVGGAAAGSFQRLETQFDTYYPLLRNLIRTYSLSGIDLDVEEHMSNAALNKLIDALRADFGSSFLVTLAPVATELSGGGGLSGLNYDTLYRDRGAQISWFNAQFYCGWGSLSSTSGYDNIIRRGIVPASKVVAGTVTNPANCSGYVAMSTLQSTVRSLKSKYADFGGIDGWEYFNSLPGGTSAPQQWAQQIAPVVKG</sequence>
<evidence type="ECO:0000259" key="1">
    <source>
        <dbReference type="PROSITE" id="PS51910"/>
    </source>
</evidence>
<dbReference type="Proteomes" id="UP000198878">
    <property type="component" value="Unassembled WGS sequence"/>
</dbReference>
<dbReference type="GO" id="GO:0005576">
    <property type="term" value="C:extracellular region"/>
    <property type="evidence" value="ECO:0007669"/>
    <property type="project" value="TreeGrafter"/>
</dbReference>
<dbReference type="AlphaFoldDB" id="A0A1H5QTY8"/>
<evidence type="ECO:0000313" key="2">
    <source>
        <dbReference type="EMBL" id="SEF28677.1"/>
    </source>
</evidence>
<dbReference type="PROSITE" id="PS51910">
    <property type="entry name" value="GH18_2"/>
    <property type="match status" value="1"/>
</dbReference>
<dbReference type="GO" id="GO:0005975">
    <property type="term" value="P:carbohydrate metabolic process"/>
    <property type="evidence" value="ECO:0007669"/>
    <property type="project" value="InterPro"/>
</dbReference>
<dbReference type="InterPro" id="IPR001223">
    <property type="entry name" value="Glyco_hydro18_cat"/>
</dbReference>
<name>A0A1H5QTY8_9PSEU</name>
<accession>A0A1H5QTY8</accession>
<dbReference type="PANTHER" id="PTHR45708:SF60">
    <property type="entry name" value="III CHITINASE, PUTATIVE (AFU_ORTHOLOGUE AFUA_5G03850)-RELATED"/>
    <property type="match status" value="1"/>
</dbReference>
<gene>
    <name evidence="2" type="ORF">SAMN05421837_104269</name>
</gene>
<dbReference type="GO" id="GO:0004568">
    <property type="term" value="F:chitinase activity"/>
    <property type="evidence" value="ECO:0007669"/>
    <property type="project" value="TreeGrafter"/>
</dbReference>
<dbReference type="Gene3D" id="3.20.20.80">
    <property type="entry name" value="Glycosidases"/>
    <property type="match status" value="1"/>
</dbReference>
<organism evidence="2 3">
    <name type="scientific">Amycolatopsis pretoriensis</name>
    <dbReference type="NCBI Taxonomy" id="218821"/>
    <lineage>
        <taxon>Bacteria</taxon>
        <taxon>Bacillati</taxon>
        <taxon>Actinomycetota</taxon>
        <taxon>Actinomycetes</taxon>
        <taxon>Pseudonocardiales</taxon>
        <taxon>Pseudonocardiaceae</taxon>
        <taxon>Amycolatopsis</taxon>
    </lineage>
</organism>